<accession>A1AYM5</accession>
<name>A1AYM5_PARDP</name>
<keyword evidence="3" id="KW-1185">Reference proteome</keyword>
<evidence type="ECO:0000313" key="2">
    <source>
        <dbReference type="EMBL" id="ABL68369.1"/>
    </source>
</evidence>
<dbReference type="AlphaFoldDB" id="A1AYM5"/>
<dbReference type="Proteomes" id="UP000000361">
    <property type="component" value="Chromosome 1"/>
</dbReference>
<dbReference type="EnsemblBacteria" id="ABL68369">
    <property type="protein sequence ID" value="ABL68369"/>
    <property type="gene ID" value="Pden_0255"/>
</dbReference>
<dbReference type="HOGENOM" id="CLU_1459989_0_0_5"/>
<organism evidence="2 3">
    <name type="scientific">Paracoccus denitrificans (strain Pd 1222)</name>
    <dbReference type="NCBI Taxonomy" id="318586"/>
    <lineage>
        <taxon>Bacteria</taxon>
        <taxon>Pseudomonadati</taxon>
        <taxon>Pseudomonadota</taxon>
        <taxon>Alphaproteobacteria</taxon>
        <taxon>Rhodobacterales</taxon>
        <taxon>Paracoccaceae</taxon>
        <taxon>Paracoccus</taxon>
    </lineage>
</organism>
<evidence type="ECO:0000256" key="1">
    <source>
        <dbReference type="SAM" id="MobiDB-lite"/>
    </source>
</evidence>
<proteinExistence type="predicted"/>
<protein>
    <submittedName>
        <fullName evidence="2">Uncharacterized protein</fullName>
    </submittedName>
</protein>
<dbReference type="EMBL" id="CP000489">
    <property type="protein sequence ID" value="ABL68369.1"/>
    <property type="molecule type" value="Genomic_DNA"/>
</dbReference>
<dbReference type="eggNOG" id="ENOG502ZXUZ">
    <property type="taxonomic scope" value="Bacteria"/>
</dbReference>
<dbReference type="RefSeq" id="WP_011746602.1">
    <property type="nucleotide sequence ID" value="NC_008686.1"/>
</dbReference>
<gene>
    <name evidence="2" type="ordered locus">Pden_0255</name>
</gene>
<feature type="compositionally biased region" description="Basic and acidic residues" evidence="1">
    <location>
        <begin position="166"/>
        <end position="177"/>
    </location>
</feature>
<sequence>MMDMIARLRAERQDLVARLGEIDKILTQYKQIERAAQQLLGDHPPVDSRAMTAGPVEPVAPHTPATVPDRAVSAKNKTPIEEFEQAVIDVLQETAAPLNRVQLYDALTDRGIVIGDGDREKELNALSARVYRMTQTGRLTSRRGQGYSLKADGDVDGPRYDPQQEDLPRHQEVREADERDDELLG</sequence>
<dbReference type="KEGG" id="pde:Pden_0255"/>
<reference evidence="3" key="1">
    <citation type="submission" date="2006-12" db="EMBL/GenBank/DDBJ databases">
        <title>Complete sequence of chromosome 1 of Paracoccus denitrificans PD1222.</title>
        <authorList>
            <person name="Copeland A."/>
            <person name="Lucas S."/>
            <person name="Lapidus A."/>
            <person name="Barry K."/>
            <person name="Detter J.C."/>
            <person name="Glavina del Rio T."/>
            <person name="Hammon N."/>
            <person name="Israni S."/>
            <person name="Dalin E."/>
            <person name="Tice H."/>
            <person name="Pitluck S."/>
            <person name="Munk A.C."/>
            <person name="Brettin T."/>
            <person name="Bruce D."/>
            <person name="Han C."/>
            <person name="Tapia R."/>
            <person name="Gilna P."/>
            <person name="Schmutz J."/>
            <person name="Larimer F."/>
            <person name="Land M."/>
            <person name="Hauser L."/>
            <person name="Kyrpides N."/>
            <person name="Lykidis A."/>
            <person name="Spiro S."/>
            <person name="Richardson D.J."/>
            <person name="Moir J.W.B."/>
            <person name="Ferguson S.J."/>
            <person name="van Spanning R.J.M."/>
            <person name="Richardson P."/>
        </authorList>
    </citation>
    <scope>NUCLEOTIDE SEQUENCE [LARGE SCALE GENOMIC DNA]</scope>
    <source>
        <strain evidence="3">Pd 1222</strain>
    </source>
</reference>
<evidence type="ECO:0000313" key="3">
    <source>
        <dbReference type="Proteomes" id="UP000000361"/>
    </source>
</evidence>
<feature type="region of interest" description="Disordered" evidence="1">
    <location>
        <begin position="137"/>
        <end position="185"/>
    </location>
</feature>
<dbReference type="GeneID" id="93451477"/>